<dbReference type="Proteomes" id="UP000294547">
    <property type="component" value="Unassembled WGS sequence"/>
</dbReference>
<dbReference type="OrthoDB" id="9799296at2"/>
<evidence type="ECO:0000259" key="1">
    <source>
        <dbReference type="Pfam" id="PF12680"/>
    </source>
</evidence>
<dbReference type="InterPro" id="IPR008317">
    <property type="entry name" value="UCP030561"/>
</dbReference>
<reference evidence="2 3" key="1">
    <citation type="submission" date="2019-03" db="EMBL/GenBank/DDBJ databases">
        <title>Genomic Encyclopedia of Type Strains, Phase IV (KMG-IV): sequencing the most valuable type-strain genomes for metagenomic binning, comparative biology and taxonomic classification.</title>
        <authorList>
            <person name="Goeker M."/>
        </authorList>
    </citation>
    <scope>NUCLEOTIDE SEQUENCE [LARGE SCALE GENOMIC DNA]</scope>
    <source>
        <strain evidence="2 3">DSM 102969</strain>
    </source>
</reference>
<evidence type="ECO:0000313" key="3">
    <source>
        <dbReference type="Proteomes" id="UP000294547"/>
    </source>
</evidence>
<name>A0A4R6RHU5_9HYPH</name>
<organism evidence="2 3">
    <name type="scientific">Oharaeibacter diazotrophicus</name>
    <dbReference type="NCBI Taxonomy" id="1920512"/>
    <lineage>
        <taxon>Bacteria</taxon>
        <taxon>Pseudomonadati</taxon>
        <taxon>Pseudomonadota</taxon>
        <taxon>Alphaproteobacteria</taxon>
        <taxon>Hyphomicrobiales</taxon>
        <taxon>Pleomorphomonadaceae</taxon>
        <taxon>Oharaeibacter</taxon>
    </lineage>
</organism>
<evidence type="ECO:0000313" key="2">
    <source>
        <dbReference type="EMBL" id="TDP85246.1"/>
    </source>
</evidence>
<dbReference type="InterPro" id="IPR037401">
    <property type="entry name" value="SnoaL-like"/>
</dbReference>
<sequence length="127" mass="14424">MNGRADDVAEPVRRQLDAYNRRDIDDFMRWWADDARCFAFPDTPLAEGAAAIRARHVERFREPDLHGRLLSRVVVGNLVVDHETVTRNFPDGRGEVEVVCLYEVSGGLIVRAWFRMGERRLDAAAAG</sequence>
<dbReference type="InterPro" id="IPR032710">
    <property type="entry name" value="NTF2-like_dom_sf"/>
</dbReference>
<protein>
    <recommendedName>
        <fullName evidence="1">SnoaL-like domain-containing protein</fullName>
    </recommendedName>
</protein>
<dbReference type="RefSeq" id="WP_126541108.1">
    <property type="nucleotide sequence ID" value="NZ_BSPM01000004.1"/>
</dbReference>
<gene>
    <name evidence="2" type="ORF">EDD54_2095</name>
</gene>
<accession>A0A4R6RHU5</accession>
<dbReference type="EMBL" id="SNXY01000007">
    <property type="protein sequence ID" value="TDP85246.1"/>
    <property type="molecule type" value="Genomic_DNA"/>
</dbReference>
<dbReference type="SUPFAM" id="SSF54427">
    <property type="entry name" value="NTF2-like"/>
    <property type="match status" value="1"/>
</dbReference>
<dbReference type="Gene3D" id="3.10.450.50">
    <property type="match status" value="1"/>
</dbReference>
<comment type="caution">
    <text evidence="2">The sequence shown here is derived from an EMBL/GenBank/DDBJ whole genome shotgun (WGS) entry which is preliminary data.</text>
</comment>
<dbReference type="Pfam" id="PF12680">
    <property type="entry name" value="SnoaL_2"/>
    <property type="match status" value="1"/>
</dbReference>
<feature type="domain" description="SnoaL-like" evidence="1">
    <location>
        <begin position="12"/>
        <end position="111"/>
    </location>
</feature>
<keyword evidence="3" id="KW-1185">Reference proteome</keyword>
<proteinExistence type="predicted"/>
<dbReference type="AlphaFoldDB" id="A0A4R6RHU5"/>
<dbReference type="PIRSF" id="PIRSF030561">
    <property type="entry name" value="UCP030561"/>
    <property type="match status" value="1"/>
</dbReference>